<evidence type="ECO:0000256" key="2">
    <source>
        <dbReference type="SAM" id="Phobius"/>
    </source>
</evidence>
<evidence type="ECO:0000256" key="1">
    <source>
        <dbReference type="SAM" id="MobiDB-lite"/>
    </source>
</evidence>
<accession>A0ABQ6M8I5</accession>
<feature type="transmembrane region" description="Helical" evidence="2">
    <location>
        <begin position="447"/>
        <end position="470"/>
    </location>
</feature>
<sequence>MPAAPDSTTYDDHYVTRVEPLPPGVYDFTVLLVSSPYASGYSGFTFPRTECESGFTGMDTQELISGEVFPIPYPMSVEIVDVAMALQIHFWGYGRNQTVQTNTYGEEVEVTGCSASRCPEITIEFFPDVETNAPTLAPAVVCTDGYVPSVDPNVCICPYDMVEVDTDDVDAPRSACVLIQCEYPSGCDGGASCDESLCSCPVAEFYMADVLDDACTRYKQCVDYIWEEPPGGSCLCSNEGVVPSSDQSPTTAPTATPYSYVVVPLAGTREVTVEGVGVDNFPPDLSSWFYFQHVVFVGLYAFLALRVFVQLAITDRKGPCFAFNRQFVATFVLAGCLVRVAYVVATDIYSTLHPKWGLVLRAVNEVCWFSAFAFLAFFWFELQMRPLQKNLTKVNTYRPQLALTIIAFAVLRLGRGYFEVKSEKEYEQDLDGVEQHRKLSGDDAKKLVYYTKAACGLFLIIFTVFCEFFGSKLLKRLKAINSRSGGGGKATAKSKRCMAKFTTFLVGEGVLGLVCMGEHVLSIILSEAGTISLEKTPHAVFVLKVVSRGTEWVMMLLLVYVICVATERQKFLTLSLRRYLVCLKTASENLTKEKIPWILPKLRLGLSTSGSRAAGKHSTDEEKTKVGDFSMKMRRTVGHEHEVEVEMGTHNPLGEQERIKQQQIVEEKRAEKKEVYTKEVVANKRVSKIKLDEGKRKKSFGPWGAKQHSGGGSGGVEREGGDNNGGRSSPGNGRSSPAEIRRTSKRGSGMLALGGGRGGGGRGPGGVNGLATVLSERRVSARDGDWVPKVQADL</sequence>
<gene>
    <name evidence="3" type="ORF">TeGR_g12301</name>
</gene>
<organism evidence="3 4">
    <name type="scientific">Tetraparma gracilis</name>
    <dbReference type="NCBI Taxonomy" id="2962635"/>
    <lineage>
        <taxon>Eukaryota</taxon>
        <taxon>Sar</taxon>
        <taxon>Stramenopiles</taxon>
        <taxon>Ochrophyta</taxon>
        <taxon>Bolidophyceae</taxon>
        <taxon>Parmales</taxon>
        <taxon>Triparmaceae</taxon>
        <taxon>Tetraparma</taxon>
    </lineage>
</organism>
<dbReference type="Proteomes" id="UP001165060">
    <property type="component" value="Unassembled WGS sequence"/>
</dbReference>
<protein>
    <submittedName>
        <fullName evidence="3">Uncharacterized protein</fullName>
    </submittedName>
</protein>
<keyword evidence="4" id="KW-1185">Reference proteome</keyword>
<keyword evidence="2" id="KW-1133">Transmembrane helix</keyword>
<feature type="transmembrane region" description="Helical" evidence="2">
    <location>
        <begin position="401"/>
        <end position="418"/>
    </location>
</feature>
<feature type="transmembrane region" description="Helical" evidence="2">
    <location>
        <begin position="321"/>
        <end position="342"/>
    </location>
</feature>
<dbReference type="EMBL" id="BRYB01000056">
    <property type="protein sequence ID" value="GMI21666.1"/>
    <property type="molecule type" value="Genomic_DNA"/>
</dbReference>
<keyword evidence="2" id="KW-0812">Transmembrane</keyword>
<name>A0ABQ6M8I5_9STRA</name>
<feature type="transmembrane region" description="Helical" evidence="2">
    <location>
        <begin position="362"/>
        <end position="380"/>
    </location>
</feature>
<keyword evidence="2" id="KW-0472">Membrane</keyword>
<evidence type="ECO:0000313" key="4">
    <source>
        <dbReference type="Proteomes" id="UP001165060"/>
    </source>
</evidence>
<feature type="transmembrane region" description="Helical" evidence="2">
    <location>
        <begin position="503"/>
        <end position="525"/>
    </location>
</feature>
<evidence type="ECO:0000313" key="3">
    <source>
        <dbReference type="EMBL" id="GMI21666.1"/>
    </source>
</evidence>
<feature type="transmembrane region" description="Helical" evidence="2">
    <location>
        <begin position="288"/>
        <end position="309"/>
    </location>
</feature>
<feature type="compositionally biased region" description="Low complexity" evidence="1">
    <location>
        <begin position="725"/>
        <end position="737"/>
    </location>
</feature>
<feature type="region of interest" description="Disordered" evidence="1">
    <location>
        <begin position="696"/>
        <end position="769"/>
    </location>
</feature>
<reference evidence="3 4" key="1">
    <citation type="journal article" date="2023" name="Commun. Biol.">
        <title>Genome analysis of Parmales, the sister group of diatoms, reveals the evolutionary specialization of diatoms from phago-mixotrophs to photoautotrophs.</title>
        <authorList>
            <person name="Ban H."/>
            <person name="Sato S."/>
            <person name="Yoshikawa S."/>
            <person name="Yamada K."/>
            <person name="Nakamura Y."/>
            <person name="Ichinomiya M."/>
            <person name="Sato N."/>
            <person name="Blanc-Mathieu R."/>
            <person name="Endo H."/>
            <person name="Kuwata A."/>
            <person name="Ogata H."/>
        </authorList>
    </citation>
    <scope>NUCLEOTIDE SEQUENCE [LARGE SCALE GENOMIC DNA]</scope>
</reference>
<proteinExistence type="predicted"/>
<feature type="transmembrane region" description="Helical" evidence="2">
    <location>
        <begin position="545"/>
        <end position="565"/>
    </location>
</feature>
<comment type="caution">
    <text evidence="3">The sequence shown here is derived from an EMBL/GenBank/DDBJ whole genome shotgun (WGS) entry which is preliminary data.</text>
</comment>
<feature type="compositionally biased region" description="Gly residues" evidence="1">
    <location>
        <begin position="752"/>
        <end position="768"/>
    </location>
</feature>